<evidence type="ECO:0000313" key="2">
    <source>
        <dbReference type="Proteomes" id="UP000321110"/>
    </source>
</evidence>
<dbReference type="RefSeq" id="WP_021701974.1">
    <property type="nucleotide sequence ID" value="NZ_UGUP01000002.1"/>
</dbReference>
<gene>
    <name evidence="1" type="ORF">E6Q69_11030</name>
</gene>
<sequence length="73" mass="8058">MTDQDALLTAVLLTHRNQVALAESVQLISRWFQQNGLATVPQALQGHLEQVVNNSLQINRLLEALETAAQRAP</sequence>
<dbReference type="EMBL" id="SSFO01000181">
    <property type="protein sequence ID" value="TXI31608.1"/>
    <property type="molecule type" value="Genomic_DNA"/>
</dbReference>
<dbReference type="AlphaFoldDB" id="A0A5C7W5A2"/>
<protein>
    <submittedName>
        <fullName evidence="1">Uncharacterized protein</fullName>
    </submittedName>
</protein>
<organism evidence="1 2">
    <name type="scientific">Aquipseudomonas alcaligenes</name>
    <name type="common">Pseudomonas alcaligenes</name>
    <dbReference type="NCBI Taxonomy" id="43263"/>
    <lineage>
        <taxon>Bacteria</taxon>
        <taxon>Pseudomonadati</taxon>
        <taxon>Pseudomonadota</taxon>
        <taxon>Gammaproteobacteria</taxon>
        <taxon>Pseudomonadales</taxon>
        <taxon>Pseudomonadaceae</taxon>
        <taxon>Aquipseudomonas</taxon>
    </lineage>
</organism>
<comment type="caution">
    <text evidence="1">The sequence shown here is derived from an EMBL/GenBank/DDBJ whole genome shotgun (WGS) entry which is preliminary data.</text>
</comment>
<dbReference type="Proteomes" id="UP000321110">
    <property type="component" value="Unassembled WGS sequence"/>
</dbReference>
<evidence type="ECO:0000313" key="1">
    <source>
        <dbReference type="EMBL" id="TXI31608.1"/>
    </source>
</evidence>
<accession>A0A5C7W5A2</accession>
<proteinExistence type="predicted"/>
<name>A0A5C7W5A2_AQUAC</name>
<reference evidence="1 2" key="1">
    <citation type="submission" date="2018-09" db="EMBL/GenBank/DDBJ databases">
        <title>Metagenome Assembled Genomes from an Advanced Water Purification Facility.</title>
        <authorList>
            <person name="Stamps B.W."/>
            <person name="Spear J.R."/>
        </authorList>
    </citation>
    <scope>NUCLEOTIDE SEQUENCE [LARGE SCALE GENOMIC DNA]</scope>
    <source>
        <strain evidence="1">Bin_52_1</strain>
    </source>
</reference>